<proteinExistence type="inferred from homology"/>
<dbReference type="InterPro" id="IPR005154">
    <property type="entry name" value="Glyco_hydro_67_aGlcAse_N"/>
</dbReference>
<evidence type="ECO:0000313" key="13">
    <source>
        <dbReference type="EMBL" id="GEO11430.1"/>
    </source>
</evidence>
<dbReference type="SUPFAM" id="SSF55545">
    <property type="entry name" value="beta-N-acetylhexosaminidase-like domain"/>
    <property type="match status" value="1"/>
</dbReference>
<dbReference type="InterPro" id="IPR029018">
    <property type="entry name" value="Hex-like_dom2"/>
</dbReference>
<name>A0A512BHJ8_9BACT</name>
<comment type="subunit">
    <text evidence="9">Homodimer.</text>
</comment>
<evidence type="ECO:0000259" key="12">
    <source>
        <dbReference type="Pfam" id="PF07488"/>
    </source>
</evidence>
<evidence type="ECO:0000256" key="2">
    <source>
        <dbReference type="ARBA" id="ARBA00022651"/>
    </source>
</evidence>
<keyword evidence="14" id="KW-1185">Reference proteome</keyword>
<feature type="domain" description="Glycosyl hydrolase family 67 catalytic" evidence="12">
    <location>
        <begin position="136"/>
        <end position="455"/>
    </location>
</feature>
<dbReference type="Gene3D" id="3.90.1330.10">
    <property type="entry name" value="Alpha-glucuronidase, C-terminal domain"/>
    <property type="match status" value="1"/>
</dbReference>
<dbReference type="SUPFAM" id="SSF51445">
    <property type="entry name" value="(Trans)glycosidases"/>
    <property type="match status" value="1"/>
</dbReference>
<evidence type="ECO:0000256" key="8">
    <source>
        <dbReference type="PIRSR" id="PIRSR029900-1"/>
    </source>
</evidence>
<dbReference type="GO" id="GO:0045493">
    <property type="term" value="P:xylan catabolic process"/>
    <property type="evidence" value="ECO:0007669"/>
    <property type="project" value="UniProtKB-KW"/>
</dbReference>
<keyword evidence="3 7" id="KW-0378">Hydrolase</keyword>
<evidence type="ECO:0000256" key="5">
    <source>
        <dbReference type="ARBA" id="ARBA00023295"/>
    </source>
</evidence>
<evidence type="ECO:0000256" key="6">
    <source>
        <dbReference type="ARBA" id="ARBA00023326"/>
    </source>
</evidence>
<dbReference type="EMBL" id="BJYT01000021">
    <property type="protein sequence ID" value="GEO11430.1"/>
    <property type="molecule type" value="Genomic_DNA"/>
</dbReference>
<evidence type="ECO:0000256" key="1">
    <source>
        <dbReference type="ARBA" id="ARBA00008833"/>
    </source>
</evidence>
<dbReference type="Pfam" id="PF07488">
    <property type="entry name" value="Glyco_hydro_67M"/>
    <property type="match status" value="1"/>
</dbReference>
<dbReference type="PANTHER" id="PTHR39207:SF1">
    <property type="entry name" value="ALPHA-GLUCURONIDASE A"/>
    <property type="match status" value="1"/>
</dbReference>
<dbReference type="EC" id="3.2.1.131" evidence="9"/>
<dbReference type="Pfam" id="PF03648">
    <property type="entry name" value="Glyco_hydro_67N"/>
    <property type="match status" value="1"/>
</dbReference>
<evidence type="ECO:0000256" key="4">
    <source>
        <dbReference type="ARBA" id="ARBA00023277"/>
    </source>
</evidence>
<dbReference type="Proteomes" id="UP000321513">
    <property type="component" value="Unassembled WGS sequence"/>
</dbReference>
<dbReference type="InterPro" id="IPR011395">
    <property type="entry name" value="Glyco_hydro_67_aGlcAse"/>
</dbReference>
<dbReference type="AlphaFoldDB" id="A0A512BHJ8"/>
<dbReference type="GO" id="GO:0046559">
    <property type="term" value="F:alpha-glucuronidase activity"/>
    <property type="evidence" value="ECO:0007669"/>
    <property type="project" value="InterPro"/>
</dbReference>
<keyword evidence="2 7" id="KW-0858">Xylan degradation</keyword>
<dbReference type="InterPro" id="IPR017853">
    <property type="entry name" value="GH"/>
</dbReference>
<evidence type="ECO:0000256" key="9">
    <source>
        <dbReference type="RuleBase" id="RU361198"/>
    </source>
</evidence>
<keyword evidence="5 7" id="KW-0326">Glycosidase</keyword>
<comment type="caution">
    <text evidence="13">The sequence shown here is derived from an EMBL/GenBank/DDBJ whole genome shotgun (WGS) entry which is preliminary data.</text>
</comment>
<dbReference type="InterPro" id="IPR037054">
    <property type="entry name" value="A-glucoronidase_C_sf"/>
</dbReference>
<feature type="active site" description="Proton acceptor" evidence="8">
    <location>
        <position position="395"/>
    </location>
</feature>
<organism evidence="13 14">
    <name type="scientific">Segetibacter aerophilus</name>
    <dbReference type="NCBI Taxonomy" id="670293"/>
    <lineage>
        <taxon>Bacteria</taxon>
        <taxon>Pseudomonadati</taxon>
        <taxon>Bacteroidota</taxon>
        <taxon>Chitinophagia</taxon>
        <taxon>Chitinophagales</taxon>
        <taxon>Chitinophagaceae</taxon>
        <taxon>Segetibacter</taxon>
    </lineage>
</organism>
<feature type="domain" description="Alpha glucuronidase N-terminal" evidence="10">
    <location>
        <begin position="12"/>
        <end position="132"/>
    </location>
</feature>
<gene>
    <name evidence="13" type="primary">aguA</name>
    <name evidence="13" type="ORF">SAE01_39260</name>
</gene>
<dbReference type="Gene3D" id="3.30.379.10">
    <property type="entry name" value="Chitobiase/beta-hexosaminidase domain 2-like"/>
    <property type="match status" value="1"/>
</dbReference>
<protein>
    <recommendedName>
        <fullName evidence="9">Xylan alpha-1,2-glucuronidase</fullName>
        <ecNumber evidence="9">3.2.1.131</ecNumber>
    </recommendedName>
</protein>
<feature type="domain" description="Glycosyl hydrolase family 67 C-terminal" evidence="11">
    <location>
        <begin position="456"/>
        <end position="679"/>
    </location>
</feature>
<evidence type="ECO:0000259" key="11">
    <source>
        <dbReference type="Pfam" id="PF07477"/>
    </source>
</evidence>
<dbReference type="GO" id="GO:0033939">
    <property type="term" value="F:xylan alpha-1,2-glucuronosidase activity"/>
    <property type="evidence" value="ECO:0007669"/>
    <property type="project" value="UniProtKB-EC"/>
</dbReference>
<dbReference type="InterPro" id="IPR011100">
    <property type="entry name" value="Glyco_hydro_67_cat"/>
</dbReference>
<reference evidence="13 14" key="1">
    <citation type="submission" date="2019-07" db="EMBL/GenBank/DDBJ databases">
        <title>Whole genome shotgun sequence of Segetibacter aerophilus NBRC 106135.</title>
        <authorList>
            <person name="Hosoyama A."/>
            <person name="Uohara A."/>
            <person name="Ohji S."/>
            <person name="Ichikawa N."/>
        </authorList>
    </citation>
    <scope>NUCLEOTIDE SEQUENCE [LARGE SCALE GENOMIC DNA]</scope>
    <source>
        <strain evidence="13 14">NBRC 106135</strain>
    </source>
</reference>
<dbReference type="GO" id="GO:0005576">
    <property type="term" value="C:extracellular region"/>
    <property type="evidence" value="ECO:0007669"/>
    <property type="project" value="InterPro"/>
</dbReference>
<evidence type="ECO:0000256" key="7">
    <source>
        <dbReference type="PIRNR" id="PIRNR029900"/>
    </source>
</evidence>
<evidence type="ECO:0000313" key="14">
    <source>
        <dbReference type="Proteomes" id="UP000321513"/>
    </source>
</evidence>
<evidence type="ECO:0000259" key="10">
    <source>
        <dbReference type="Pfam" id="PF03648"/>
    </source>
</evidence>
<comment type="catalytic activity">
    <reaction evidence="9">
        <text>Hydrolysis of (1-&gt;2)-alpha-D-(4-O-methyl)glucuronosyl links in the main chain of hardwood xylans.</text>
        <dbReference type="EC" id="3.2.1.131"/>
    </reaction>
</comment>
<evidence type="ECO:0000256" key="3">
    <source>
        <dbReference type="ARBA" id="ARBA00022801"/>
    </source>
</evidence>
<keyword evidence="4 9" id="KW-0119">Carbohydrate metabolism</keyword>
<sequence>MPSAKADDGYRLWLRYELVNNSTLLSNYRNAVTSVYLPGTSPSLLAAKDELQMGLEGLLGKKVSFQNTLANAQLVVGTPASSSQIAALPLSNQLSKAGDEGFVIVSTTRSQKKIIAIAANTDIGVLYGVFHFLRLMQTQQNIQHLAVTSAPKTKYRLIDHWDNLNRTVERGYAGFSIWNWHTLPRYIDQRYIDYARANASIGINGVVVTNVNANALILTKEYLEKVAALANVFRPYGIKIYLTGRFSAPIEIGKLKTADPLNAEVRQWWKNKIDEIYTNIPDFGGFLIKANSEGQPGPQDYKRTHADGANMFAEALAPHKGIVMWRAFVYSNESPEDRLKQAYAEFKPLDGKFNNNVAIQVKNGPLDFQPREPFSPLFGAMPKTPLFIEYQLTQEYLGFSTHLVFMAPLFKEVLNADTYEKGKGSTVAKVLDGSLDGQALTGMAGVANIGNDINWTGHPFGQANWYTLGRLAWDHQLSSAQIANEWVRQTFGNSKPLVDTVEKMMLSSREAMVNYMTPLGLHHIMGYGHHYGPAPWFDKASRADWNPVYFHKADSIGIGFDRTANGTNYLSQYAPEVRKQFEDINTCPEEYLLWFHHVSWKHTMKSGRNLWEELCYRYYAGVDSVRVMQKEWNSLEKLVDKQRFNQVKMLLAVQEKEAVWWRNSCLLYFQTFSKMPIPPSYEKPDQTLEYYKNLNFPFAPGNGR</sequence>
<comment type="similarity">
    <text evidence="1 7 9">Belongs to the glycosyl hydrolase 67 family.</text>
</comment>
<dbReference type="Gene3D" id="3.20.20.80">
    <property type="entry name" value="Glycosidases"/>
    <property type="match status" value="1"/>
</dbReference>
<dbReference type="InterPro" id="IPR011099">
    <property type="entry name" value="Glyco_hydro_67_C"/>
</dbReference>
<accession>A0A512BHJ8</accession>
<feature type="active site" description="Proton acceptor" evidence="8">
    <location>
        <position position="367"/>
    </location>
</feature>
<dbReference type="PIRSF" id="PIRSF029900">
    <property type="entry name" value="Alpha-glucuronds"/>
    <property type="match status" value="1"/>
</dbReference>
<feature type="active site" description="Proton donor" evidence="8">
    <location>
        <position position="293"/>
    </location>
</feature>
<dbReference type="Pfam" id="PF07477">
    <property type="entry name" value="Glyco_hydro_67C"/>
    <property type="match status" value="1"/>
</dbReference>
<keyword evidence="6 9" id="KW-0624">Polysaccharide degradation</keyword>
<dbReference type="PANTHER" id="PTHR39207">
    <property type="entry name" value="ALPHA-GLUCURONIDASE A"/>
    <property type="match status" value="1"/>
</dbReference>